<accession>E6PH21</accession>
<dbReference type="EMBL" id="CABL01000016">
    <property type="protein sequence ID" value="CBH75759.1"/>
    <property type="molecule type" value="Genomic_DNA"/>
</dbReference>
<name>E6PH21_9ZZZZ</name>
<dbReference type="AlphaFoldDB" id="E6PH21"/>
<comment type="caution">
    <text evidence="1">The sequence shown here is derived from an EMBL/GenBank/DDBJ whole genome shotgun (WGS) entry which is preliminary data.</text>
</comment>
<organism evidence="1">
    <name type="scientific">mine drainage metagenome</name>
    <dbReference type="NCBI Taxonomy" id="410659"/>
    <lineage>
        <taxon>unclassified sequences</taxon>
        <taxon>metagenomes</taxon>
        <taxon>ecological metagenomes</taxon>
    </lineage>
</organism>
<proteinExistence type="predicted"/>
<evidence type="ECO:0000313" key="1">
    <source>
        <dbReference type="EMBL" id="CBH75759.1"/>
    </source>
</evidence>
<sequence>MEHWLGDYDLSEFYTDERPPRWRLDTSLFALLTDEWVVWYGWRN</sequence>
<gene>
    <name evidence="1" type="ORF">CARN1_1157</name>
</gene>
<reference evidence="1" key="1">
    <citation type="submission" date="2009-10" db="EMBL/GenBank/DDBJ databases">
        <title>Diversity of trophic interactions inside an arsenic-rich microbial ecosystem.</title>
        <authorList>
            <person name="Bertin P.N."/>
            <person name="Heinrich-Salmeron A."/>
            <person name="Pelletier E."/>
            <person name="Goulhen-Chollet F."/>
            <person name="Arsene-Ploetze F."/>
            <person name="Gallien S."/>
            <person name="Calteau A."/>
            <person name="Vallenet D."/>
            <person name="Casiot C."/>
            <person name="Chane-Woon-Ming B."/>
            <person name="Giloteaux L."/>
            <person name="Barakat M."/>
            <person name="Bonnefoy V."/>
            <person name="Bruneel O."/>
            <person name="Chandler M."/>
            <person name="Cleiss J."/>
            <person name="Duran R."/>
            <person name="Elbaz-Poulichet F."/>
            <person name="Fonknechten N."/>
            <person name="Lauga B."/>
            <person name="Mornico D."/>
            <person name="Ortet P."/>
            <person name="Schaeffer C."/>
            <person name="Siguier P."/>
            <person name="Alexander Thil Smith A."/>
            <person name="Van Dorsselaer A."/>
            <person name="Weissenbach J."/>
            <person name="Medigue C."/>
            <person name="Le Paslier D."/>
        </authorList>
    </citation>
    <scope>NUCLEOTIDE SEQUENCE</scope>
</reference>
<protein>
    <submittedName>
        <fullName evidence="1">Uncharacterized protein</fullName>
    </submittedName>
</protein>